<dbReference type="GO" id="GO:0005829">
    <property type="term" value="C:cytosol"/>
    <property type="evidence" value="ECO:0007669"/>
    <property type="project" value="TreeGrafter"/>
</dbReference>
<reference evidence="4 5" key="1">
    <citation type="journal article" date="2020" name="ISME J.">
        <title>Uncovering the hidden diversity of litter-decomposition mechanisms in mushroom-forming fungi.</title>
        <authorList>
            <person name="Floudas D."/>
            <person name="Bentzer J."/>
            <person name="Ahren D."/>
            <person name="Johansson T."/>
            <person name="Persson P."/>
            <person name="Tunlid A."/>
        </authorList>
    </citation>
    <scope>NUCLEOTIDE SEQUENCE [LARGE SCALE GENOMIC DNA]</scope>
    <source>
        <strain evidence="4 5">CBS 101986</strain>
    </source>
</reference>
<dbReference type="GO" id="GO:0051879">
    <property type="term" value="F:Hsp90 protein binding"/>
    <property type="evidence" value="ECO:0007669"/>
    <property type="project" value="TreeGrafter"/>
</dbReference>
<evidence type="ECO:0000313" key="5">
    <source>
        <dbReference type="Proteomes" id="UP000567179"/>
    </source>
</evidence>
<dbReference type="EMBL" id="JAACJJ010000001">
    <property type="protein sequence ID" value="KAF5330593.1"/>
    <property type="molecule type" value="Genomic_DNA"/>
</dbReference>
<dbReference type="GO" id="GO:0051083">
    <property type="term" value="P:'de novo' cotranslational protein folding"/>
    <property type="evidence" value="ECO:0007669"/>
    <property type="project" value="TreeGrafter"/>
</dbReference>
<dbReference type="AlphaFoldDB" id="A0A8H5BXZ2"/>
<evidence type="ECO:0000256" key="2">
    <source>
        <dbReference type="SAM" id="MobiDB-lite"/>
    </source>
</evidence>
<feature type="domain" description="Telomere length regulation protein conserved" evidence="3">
    <location>
        <begin position="619"/>
        <end position="740"/>
    </location>
</feature>
<sequence>MQSYSQETDSRAQIQSLLEQLRGTSIIEPEEILRLLAGPLDAIGLLPPQFRKYLDLNNTASHARVSIRNHIPQLQRVLLTNVYPTWAPVLASAGSSSKGVELLAQYFCPDAFLNSRDEAGEVALLAYSTLLSTLPMTSHATELLARLTVQYPIDRLFKAAFDSKGKDSAQGDLVWEDCVRNLCMVPDKVANAVQGAKTSDKIPEVLENAVYFERLCIRCEELIHALSQTRKKGKQTTSTSAEMAALTYLLSKLVGVGIFPSRSPVARSQPSFFLSTLPVIRKRLQSRPESDDYSTFWNDIFLAIPSSMTLQSILTSLIASVTSSVASIDPPTNGTSGARRSVRREAAILSGLVGRLTTEQPELWEIATGLMTTTRDWSEAYARVFVCWASGGAIQGGKEDLKGTTVLDSFLELVLDVWSSPEHIKHSLMSRHRYATSLLLLTVSYFPRSSPVIQSLVAHPNFIKSISTYISHLDASVRRCGMLAAEVIAQLCGQKLSFGDWDGDDQGKPWCRALRNLLEARDMDAHLEYDMDTSETGEHGATPAEEITSAQLAENNRVEELQSKVTFVKNADGYDSDDSLEGYASEGESDRSASPTPDELAEIEKDPTLNVGKKKVPRPVYLAQLGALLRGTGTKQPSADDPHEADRVEMALICGEELIRRKRTYGTELTENAVNLVFAFLGLQDNFDLEGFSEKRQGALNALVACAPRHATPALIQEFFKNQYSVEQRFVALNAIALGARELASLPIPVSTVPVQRTAFPSKTLPAPLHRKYIAAGNANTETLPQLMDSISKRALDKERESAGASIPEIARERRLRLQKNQPVVEEVSPSLALNPFSTTEKSIAKPPTRFIDVSAEYFIMPLINYFWTFLRDEQAREQRTAGRTGRGKYHGAGTGLILNALVLAQFIRTLAILVNASQNAPEWLSIIAPNALELAITLGTRPMSHTEDEDDENDEGGANNKDEARKGKEASLVTSALELALVIMDSAIEIDGGRVLGLEHTALIFGLGEWASKVFAALDKGLKMKGGGGMDELRVSRAAAGVLLKVDELTSKWRRSMIQDGT</sequence>
<dbReference type="InterPro" id="IPR051970">
    <property type="entry name" value="TEL2_Regulation"/>
</dbReference>
<dbReference type="Pfam" id="PF10193">
    <property type="entry name" value="Telomere_reg-2"/>
    <property type="match status" value="1"/>
</dbReference>
<evidence type="ECO:0000313" key="4">
    <source>
        <dbReference type="EMBL" id="KAF5330593.1"/>
    </source>
</evidence>
<evidence type="ECO:0000259" key="3">
    <source>
        <dbReference type="Pfam" id="PF10193"/>
    </source>
</evidence>
<gene>
    <name evidence="4" type="ORF">D9619_005739</name>
</gene>
<comment type="similarity">
    <text evidence="1">Belongs to the TEL2 family.</text>
</comment>
<dbReference type="GO" id="GO:0042162">
    <property type="term" value="F:telomeric DNA binding"/>
    <property type="evidence" value="ECO:0007669"/>
    <property type="project" value="TreeGrafter"/>
</dbReference>
<name>A0A8H5BXZ2_9AGAR</name>
<dbReference type="Proteomes" id="UP000567179">
    <property type="component" value="Unassembled WGS sequence"/>
</dbReference>
<feature type="region of interest" description="Disordered" evidence="2">
    <location>
        <begin position="944"/>
        <end position="968"/>
    </location>
</feature>
<dbReference type="PANTHER" id="PTHR15830:SF10">
    <property type="entry name" value="TELOMERE LENGTH REGULATION PROTEIN TEL2 HOMOLOG"/>
    <property type="match status" value="1"/>
</dbReference>
<evidence type="ECO:0000256" key="1">
    <source>
        <dbReference type="ARBA" id="ARBA00006133"/>
    </source>
</evidence>
<protein>
    <recommendedName>
        <fullName evidence="3">Telomere length regulation protein conserved domain-containing protein</fullName>
    </recommendedName>
</protein>
<dbReference type="PANTHER" id="PTHR15830">
    <property type="entry name" value="TELOMERE LENGTH REGULATION PROTEIN TEL2 FAMILY MEMBER"/>
    <property type="match status" value="1"/>
</dbReference>
<keyword evidence="5" id="KW-1185">Reference proteome</keyword>
<organism evidence="4 5">
    <name type="scientific">Psilocybe cf. subviscida</name>
    <dbReference type="NCBI Taxonomy" id="2480587"/>
    <lineage>
        <taxon>Eukaryota</taxon>
        <taxon>Fungi</taxon>
        <taxon>Dikarya</taxon>
        <taxon>Basidiomycota</taxon>
        <taxon>Agaricomycotina</taxon>
        <taxon>Agaricomycetes</taxon>
        <taxon>Agaricomycetidae</taxon>
        <taxon>Agaricales</taxon>
        <taxon>Agaricineae</taxon>
        <taxon>Strophariaceae</taxon>
        <taxon>Psilocybe</taxon>
    </lineage>
</organism>
<dbReference type="InterPro" id="IPR019337">
    <property type="entry name" value="Telomere_length_regulation_dom"/>
</dbReference>
<dbReference type="OrthoDB" id="10254187at2759"/>
<dbReference type="Gene3D" id="1.25.40.720">
    <property type="entry name" value="Telomere length regulation protein 2, C-terminal domain"/>
    <property type="match status" value="1"/>
</dbReference>
<dbReference type="InterPro" id="IPR038528">
    <property type="entry name" value="TEL2_C_sf"/>
</dbReference>
<proteinExistence type="inferred from homology"/>
<comment type="caution">
    <text evidence="4">The sequence shown here is derived from an EMBL/GenBank/DDBJ whole genome shotgun (WGS) entry which is preliminary data.</text>
</comment>
<feature type="region of interest" description="Disordered" evidence="2">
    <location>
        <begin position="572"/>
        <end position="611"/>
    </location>
</feature>
<accession>A0A8H5BXZ2</accession>